<keyword evidence="3" id="KW-1185">Reference proteome</keyword>
<dbReference type="Proteomes" id="UP000250235">
    <property type="component" value="Unassembled WGS sequence"/>
</dbReference>
<evidence type="ECO:0000313" key="3">
    <source>
        <dbReference type="Proteomes" id="UP000250235"/>
    </source>
</evidence>
<name>A0A2Z7ASJ7_9LAMI</name>
<protein>
    <recommendedName>
        <fullName evidence="4">CCHC-type domain-containing protein</fullName>
    </recommendedName>
</protein>
<organism evidence="2 3">
    <name type="scientific">Dorcoceras hygrometricum</name>
    <dbReference type="NCBI Taxonomy" id="472368"/>
    <lineage>
        <taxon>Eukaryota</taxon>
        <taxon>Viridiplantae</taxon>
        <taxon>Streptophyta</taxon>
        <taxon>Embryophyta</taxon>
        <taxon>Tracheophyta</taxon>
        <taxon>Spermatophyta</taxon>
        <taxon>Magnoliopsida</taxon>
        <taxon>eudicotyledons</taxon>
        <taxon>Gunneridae</taxon>
        <taxon>Pentapetalae</taxon>
        <taxon>asterids</taxon>
        <taxon>lamiids</taxon>
        <taxon>Lamiales</taxon>
        <taxon>Gesneriaceae</taxon>
        <taxon>Didymocarpoideae</taxon>
        <taxon>Trichosporeae</taxon>
        <taxon>Loxocarpinae</taxon>
        <taxon>Dorcoceras</taxon>
    </lineage>
</organism>
<feature type="region of interest" description="Disordered" evidence="1">
    <location>
        <begin position="69"/>
        <end position="92"/>
    </location>
</feature>
<dbReference type="EMBL" id="KV012500">
    <property type="protein sequence ID" value="KZV24864.1"/>
    <property type="molecule type" value="Genomic_DNA"/>
</dbReference>
<feature type="compositionally biased region" description="Low complexity" evidence="1">
    <location>
        <begin position="202"/>
        <end position="216"/>
    </location>
</feature>
<evidence type="ECO:0000313" key="2">
    <source>
        <dbReference type="EMBL" id="KZV24864.1"/>
    </source>
</evidence>
<sequence length="322" mass="35147">MVFFSIMDCTSGPDLRYEYSYTSILLIGLATGDTPDTPHYHLETRGPSRATPTRSTLLRLRIAIGPAPPSQDISRGLCRESSGDGPRTMIGPRRSLRSLTLRAEESFLVDICSHSLARTSPDFSIGGAYPDTLPAPSNELFMVADPEEKRNLFSDRPTSQNLLDCSSSADASVEKIQEEQQQLGILTFRFRPRGRQFKKKSGSSSSGSGISSSGSSSRVEFCGQCGGRHPTVQFVGVKGSCNVCGQYRHFARVCPLSGSQHTAAPPEGRGGSSRGRSFPAPQQRLVEPQFWAFQQPGTWRFVKSSQPQFSGPQFAQVNAMTR</sequence>
<feature type="region of interest" description="Disordered" evidence="1">
    <location>
        <begin position="258"/>
        <end position="279"/>
    </location>
</feature>
<evidence type="ECO:0000256" key="1">
    <source>
        <dbReference type="SAM" id="MobiDB-lite"/>
    </source>
</evidence>
<gene>
    <name evidence="2" type="ORF">F511_14747</name>
</gene>
<proteinExistence type="predicted"/>
<reference evidence="2 3" key="1">
    <citation type="journal article" date="2015" name="Proc. Natl. Acad. Sci. U.S.A.">
        <title>The resurrection genome of Boea hygrometrica: A blueprint for survival of dehydration.</title>
        <authorList>
            <person name="Xiao L."/>
            <person name="Yang G."/>
            <person name="Zhang L."/>
            <person name="Yang X."/>
            <person name="Zhao S."/>
            <person name="Ji Z."/>
            <person name="Zhou Q."/>
            <person name="Hu M."/>
            <person name="Wang Y."/>
            <person name="Chen M."/>
            <person name="Xu Y."/>
            <person name="Jin H."/>
            <person name="Xiao X."/>
            <person name="Hu G."/>
            <person name="Bao F."/>
            <person name="Hu Y."/>
            <person name="Wan P."/>
            <person name="Li L."/>
            <person name="Deng X."/>
            <person name="Kuang T."/>
            <person name="Xiang C."/>
            <person name="Zhu J.K."/>
            <person name="Oliver M.J."/>
            <person name="He Y."/>
        </authorList>
    </citation>
    <scope>NUCLEOTIDE SEQUENCE [LARGE SCALE GENOMIC DNA]</scope>
    <source>
        <strain evidence="3">cv. XS01</strain>
    </source>
</reference>
<feature type="region of interest" description="Disordered" evidence="1">
    <location>
        <begin position="195"/>
        <end position="216"/>
    </location>
</feature>
<evidence type="ECO:0008006" key="4">
    <source>
        <dbReference type="Google" id="ProtNLM"/>
    </source>
</evidence>
<dbReference type="AlphaFoldDB" id="A0A2Z7ASJ7"/>
<accession>A0A2Z7ASJ7</accession>